<feature type="domain" description="Ammonium transporter AmtB-like" evidence="10">
    <location>
        <begin position="17"/>
        <end position="410"/>
    </location>
</feature>
<protein>
    <recommendedName>
        <fullName evidence="10">Ammonium transporter AmtB-like domain-containing protein</fullName>
    </recommendedName>
</protein>
<accession>A0A3M7DE73</accession>
<feature type="transmembrane region" description="Helical" evidence="9">
    <location>
        <begin position="315"/>
        <end position="335"/>
    </location>
</feature>
<dbReference type="PANTHER" id="PTHR43029:SF4">
    <property type="entry name" value="AMMONIUM TRANSPORTER MEP1-RELATED"/>
    <property type="match status" value="1"/>
</dbReference>
<dbReference type="PROSITE" id="PS01219">
    <property type="entry name" value="AMMONIUM_TRANSP"/>
    <property type="match status" value="1"/>
</dbReference>
<evidence type="ECO:0000256" key="7">
    <source>
        <dbReference type="ARBA" id="ARBA00023177"/>
    </source>
</evidence>
<feature type="transmembrane region" description="Helical" evidence="9">
    <location>
        <begin position="44"/>
        <end position="65"/>
    </location>
</feature>
<comment type="similarity">
    <text evidence="2">Belongs to the ammonia transporter channel (TC 1.A.11.2) family.</text>
</comment>
<evidence type="ECO:0000256" key="3">
    <source>
        <dbReference type="ARBA" id="ARBA00022448"/>
    </source>
</evidence>
<organism evidence="11 12">
    <name type="scientific">Hortaea werneckii</name>
    <name type="common">Black yeast</name>
    <name type="synonym">Cladosporium werneckii</name>
    <dbReference type="NCBI Taxonomy" id="91943"/>
    <lineage>
        <taxon>Eukaryota</taxon>
        <taxon>Fungi</taxon>
        <taxon>Dikarya</taxon>
        <taxon>Ascomycota</taxon>
        <taxon>Pezizomycotina</taxon>
        <taxon>Dothideomycetes</taxon>
        <taxon>Dothideomycetidae</taxon>
        <taxon>Mycosphaerellales</taxon>
        <taxon>Teratosphaeriaceae</taxon>
        <taxon>Hortaea</taxon>
    </lineage>
</organism>
<reference evidence="11 12" key="1">
    <citation type="journal article" date="2018" name="BMC Genomics">
        <title>Genomic evidence for intraspecific hybridization in a clonal and extremely halotolerant yeast.</title>
        <authorList>
            <person name="Gostincar C."/>
            <person name="Stajich J.E."/>
            <person name="Zupancic J."/>
            <person name="Zalar P."/>
            <person name="Gunde-Cimerman N."/>
        </authorList>
    </citation>
    <scope>NUCLEOTIDE SEQUENCE [LARGE SCALE GENOMIC DNA]</scope>
    <source>
        <strain evidence="11 12">EXF-151</strain>
    </source>
</reference>
<feature type="transmembrane region" description="Helical" evidence="9">
    <location>
        <begin position="104"/>
        <end position="125"/>
    </location>
</feature>
<dbReference type="InterPro" id="IPR029020">
    <property type="entry name" value="Ammonium/urea_transptr"/>
</dbReference>
<dbReference type="InterPro" id="IPR024041">
    <property type="entry name" value="NH4_transpt_AmtB-like_dom"/>
</dbReference>
<dbReference type="GO" id="GO:0005886">
    <property type="term" value="C:plasma membrane"/>
    <property type="evidence" value="ECO:0007669"/>
    <property type="project" value="TreeGrafter"/>
</dbReference>
<feature type="transmembrane region" description="Helical" evidence="9">
    <location>
        <begin position="202"/>
        <end position="219"/>
    </location>
</feature>
<feature type="region of interest" description="Disordered" evidence="8">
    <location>
        <begin position="428"/>
        <end position="464"/>
    </location>
</feature>
<keyword evidence="4 9" id="KW-0812">Transmembrane</keyword>
<evidence type="ECO:0000256" key="2">
    <source>
        <dbReference type="ARBA" id="ARBA00005887"/>
    </source>
</evidence>
<sequence>MATPDATVSFDAGDIAFVISATSITVLMVPGLALLYAGLVRRDAAVTSIWVCLIAALALALHWFLFGYSLAFSETASNGFIGDYRHFVFANIGLESPVNARIPGLLYAFFQMEVCIVTGAIIAGVVAERGRPSPAALFLLCWATLVYCPMACWTWSVNGWARKWGVIDFAGGGPVEINSGFTALAYSWVLGPRHHRYPSSSTLPLALGTSFLWLGWLGFNGGSALGASSQAIVTCWNTNAAAISCAALWVILEKYRRRVWSLTGCCFGLITGMIASTSSAGVTPIWSSFILGSVAALVCHSVLRFMDASGLDDTMGIFAMHGIGGCVGLMFNAVFASDDTSSSPGAANDKVQSVLFGHKYRQLYVQLAYVVACAGYSFGTSGLLAFAINYIPGLQLRVAKDVEDLGIDQQLGEMPETSFFTNRWTIRPTETSTESHTPRSEATAVGVDDGPNAKCLDPALPPNH</sequence>
<evidence type="ECO:0000256" key="5">
    <source>
        <dbReference type="ARBA" id="ARBA00022989"/>
    </source>
</evidence>
<comment type="subcellular location">
    <subcellularLocation>
        <location evidence="1">Membrane</location>
        <topology evidence="1">Multi-pass membrane protein</topology>
    </subcellularLocation>
</comment>
<dbReference type="PANTHER" id="PTHR43029">
    <property type="entry name" value="AMMONIUM TRANSPORTER MEP2"/>
    <property type="match status" value="1"/>
</dbReference>
<keyword evidence="6 9" id="KW-0472">Membrane</keyword>
<dbReference type="EMBL" id="QWIN01000014">
    <property type="protein sequence ID" value="RMY62357.1"/>
    <property type="molecule type" value="Genomic_DNA"/>
</dbReference>
<name>A0A3M7DE73_HORWE</name>
<evidence type="ECO:0000256" key="4">
    <source>
        <dbReference type="ARBA" id="ARBA00022692"/>
    </source>
</evidence>
<evidence type="ECO:0000256" key="9">
    <source>
        <dbReference type="SAM" id="Phobius"/>
    </source>
</evidence>
<keyword evidence="3" id="KW-0813">Transport</keyword>
<evidence type="ECO:0000256" key="6">
    <source>
        <dbReference type="ARBA" id="ARBA00023136"/>
    </source>
</evidence>
<proteinExistence type="inferred from homology"/>
<feature type="transmembrane region" description="Helical" evidence="9">
    <location>
        <begin position="169"/>
        <end position="190"/>
    </location>
</feature>
<dbReference type="Gene3D" id="1.10.3430.10">
    <property type="entry name" value="Ammonium transporter AmtB like domains"/>
    <property type="match status" value="1"/>
</dbReference>
<evidence type="ECO:0000259" key="10">
    <source>
        <dbReference type="Pfam" id="PF00909"/>
    </source>
</evidence>
<feature type="transmembrane region" description="Helical" evidence="9">
    <location>
        <begin position="231"/>
        <end position="252"/>
    </location>
</feature>
<gene>
    <name evidence="11" type="ORF">D0865_00478</name>
</gene>
<dbReference type="InterPro" id="IPR018047">
    <property type="entry name" value="Ammonium_transpt_CS"/>
</dbReference>
<dbReference type="Pfam" id="PF00909">
    <property type="entry name" value="Ammonium_transp"/>
    <property type="match status" value="1"/>
</dbReference>
<evidence type="ECO:0000256" key="8">
    <source>
        <dbReference type="SAM" id="MobiDB-lite"/>
    </source>
</evidence>
<evidence type="ECO:0000313" key="11">
    <source>
        <dbReference type="EMBL" id="RMY62357.1"/>
    </source>
</evidence>
<dbReference type="AlphaFoldDB" id="A0A3M7DE73"/>
<feature type="transmembrane region" description="Helical" evidence="9">
    <location>
        <begin position="137"/>
        <end position="157"/>
    </location>
</feature>
<dbReference type="GO" id="GO:0008519">
    <property type="term" value="F:ammonium channel activity"/>
    <property type="evidence" value="ECO:0007669"/>
    <property type="project" value="InterPro"/>
</dbReference>
<keyword evidence="5 9" id="KW-1133">Transmembrane helix</keyword>
<feature type="transmembrane region" description="Helical" evidence="9">
    <location>
        <begin position="259"/>
        <end position="279"/>
    </location>
</feature>
<evidence type="ECO:0000313" key="12">
    <source>
        <dbReference type="Proteomes" id="UP000270230"/>
    </source>
</evidence>
<dbReference type="SUPFAM" id="SSF111352">
    <property type="entry name" value="Ammonium transporter"/>
    <property type="match status" value="1"/>
</dbReference>
<evidence type="ECO:0000256" key="1">
    <source>
        <dbReference type="ARBA" id="ARBA00004141"/>
    </source>
</evidence>
<feature type="transmembrane region" description="Helical" evidence="9">
    <location>
        <begin position="367"/>
        <end position="391"/>
    </location>
</feature>
<feature type="transmembrane region" description="Helical" evidence="9">
    <location>
        <begin position="15"/>
        <end position="37"/>
    </location>
</feature>
<dbReference type="InterPro" id="IPR001905">
    <property type="entry name" value="Ammonium_transpt"/>
</dbReference>
<dbReference type="OrthoDB" id="3831667at2759"/>
<keyword evidence="7" id="KW-0924">Ammonia transport</keyword>
<feature type="transmembrane region" description="Helical" evidence="9">
    <location>
        <begin position="285"/>
        <end position="303"/>
    </location>
</feature>
<comment type="caution">
    <text evidence="11">The sequence shown here is derived from an EMBL/GenBank/DDBJ whole genome shotgun (WGS) entry which is preliminary data.</text>
</comment>
<dbReference type="Proteomes" id="UP000270230">
    <property type="component" value="Unassembled WGS sequence"/>
</dbReference>